<protein>
    <submittedName>
        <fullName evidence="2">Uncharacterized protein</fullName>
    </submittedName>
</protein>
<evidence type="ECO:0000313" key="1">
    <source>
        <dbReference type="Proteomes" id="UP000887564"/>
    </source>
</evidence>
<accession>A0A914R8I5</accession>
<dbReference type="WBParaSite" id="PEQ_0000100501-mRNA-1">
    <property type="protein sequence ID" value="PEQ_0000100501-mRNA-1"/>
    <property type="gene ID" value="PEQ_0000100501"/>
</dbReference>
<keyword evidence="1" id="KW-1185">Reference proteome</keyword>
<reference evidence="2" key="1">
    <citation type="submission" date="2022-11" db="UniProtKB">
        <authorList>
            <consortium name="WormBaseParasite"/>
        </authorList>
    </citation>
    <scope>IDENTIFICATION</scope>
</reference>
<dbReference type="Proteomes" id="UP000887564">
    <property type="component" value="Unplaced"/>
</dbReference>
<proteinExistence type="predicted"/>
<name>A0A914R8I5_PAREQ</name>
<organism evidence="1 2">
    <name type="scientific">Parascaris equorum</name>
    <name type="common">Equine roundworm</name>
    <dbReference type="NCBI Taxonomy" id="6256"/>
    <lineage>
        <taxon>Eukaryota</taxon>
        <taxon>Metazoa</taxon>
        <taxon>Ecdysozoa</taxon>
        <taxon>Nematoda</taxon>
        <taxon>Chromadorea</taxon>
        <taxon>Rhabditida</taxon>
        <taxon>Spirurina</taxon>
        <taxon>Ascaridomorpha</taxon>
        <taxon>Ascaridoidea</taxon>
        <taxon>Ascarididae</taxon>
        <taxon>Parascaris</taxon>
    </lineage>
</organism>
<sequence length="155" mass="17292">MEQCTIKSNVWSQHAQRSFRTICAICANEITRSSCPNVVNILLKLFAEAILSGAVDSEFKNSVVHEMLHFGESGGSITSNSFCLNVAAEGALFGQQNADIGDEKHSYIRKKTLAQMAYVMLIGGKGCGNPRKSLEEFRKYMNDVFGKYFMFFMTH</sequence>
<evidence type="ECO:0000313" key="2">
    <source>
        <dbReference type="WBParaSite" id="PEQ_0000100501-mRNA-1"/>
    </source>
</evidence>
<dbReference type="AlphaFoldDB" id="A0A914R8I5"/>